<reference evidence="6" key="1">
    <citation type="submission" date="2019-10" db="EMBL/GenBank/DDBJ databases">
        <authorList>
            <consortium name="Genoscope - CEA"/>
            <person name="William W."/>
        </authorList>
    </citation>
    <scope>NUCLEOTIDE SEQUENCE [LARGE SCALE GENOMIC DNA]</scope>
    <source>
        <strain evidence="6">BBR_PRJEB10992</strain>
    </source>
</reference>
<organism evidence="6 7">
    <name type="scientific">Planktothrix serta PCC 8927</name>
    <dbReference type="NCBI Taxonomy" id="671068"/>
    <lineage>
        <taxon>Bacteria</taxon>
        <taxon>Bacillati</taxon>
        <taxon>Cyanobacteriota</taxon>
        <taxon>Cyanophyceae</taxon>
        <taxon>Oscillatoriophycideae</taxon>
        <taxon>Oscillatoriales</taxon>
        <taxon>Microcoleaceae</taxon>
        <taxon>Planktothrix</taxon>
    </lineage>
</organism>
<keyword evidence="7" id="KW-1185">Reference proteome</keyword>
<dbReference type="PANTHER" id="PTHR47683:SF2">
    <property type="entry name" value="RNA-BINDING S4 DOMAIN-CONTAINING PROTEIN"/>
    <property type="match status" value="1"/>
</dbReference>
<dbReference type="EC" id="5.4.99.-" evidence="4"/>
<dbReference type="PROSITE" id="PS50889">
    <property type="entry name" value="S4"/>
    <property type="match status" value="1"/>
</dbReference>
<evidence type="ECO:0000256" key="3">
    <source>
        <dbReference type="PROSITE-ProRule" id="PRU00182"/>
    </source>
</evidence>
<protein>
    <recommendedName>
        <fullName evidence="4">Pseudouridine synthase</fullName>
        <ecNumber evidence="4">5.4.99.-</ecNumber>
    </recommendedName>
</protein>
<dbReference type="SUPFAM" id="SSF55120">
    <property type="entry name" value="Pseudouridine synthase"/>
    <property type="match status" value="1"/>
</dbReference>
<comment type="similarity">
    <text evidence="1 4">Belongs to the pseudouridine synthase RsuA family.</text>
</comment>
<dbReference type="AlphaFoldDB" id="A0A7Z9BSE2"/>
<keyword evidence="3" id="KW-0694">RNA-binding</keyword>
<evidence type="ECO:0000256" key="1">
    <source>
        <dbReference type="ARBA" id="ARBA00008348"/>
    </source>
</evidence>
<evidence type="ECO:0000313" key="7">
    <source>
        <dbReference type="Proteomes" id="UP000184550"/>
    </source>
</evidence>
<sequence>MAQLSVVLKDLEQYTTFTPIMDERLQKIMAQWGIASRRHAEEMIQAGRVRVNGNLAHLGQKADPNRDQIEIDGKLIHPSRRPVPIYLLLNKPIGVVSTCLDPNGRPSVLDLLPRKLRVGEGIHPVGRLDVDSTGALLLTNDGELTFRLTHPRHFIPKTYQVWVQGNPSDSILQAWCQGVMLAGKKTLPAQVRCIQQIPGDQALLEVILYEGRKRQIRRVAEQLGYPVVELHRTAIGSIQLQPPGQPALSEGQYRSLSTSEIEFLRNPVSSPLVSVPVNPVESKE</sequence>
<name>A0A7Z9BSE2_9CYAN</name>
<dbReference type="EMBL" id="CZCU02000149">
    <property type="protein sequence ID" value="VXD21886.1"/>
    <property type="molecule type" value="Genomic_DNA"/>
</dbReference>
<dbReference type="Gene3D" id="3.30.70.1560">
    <property type="entry name" value="Alpha-L RNA-binding motif"/>
    <property type="match status" value="1"/>
</dbReference>
<dbReference type="FunFam" id="3.10.290.10:FF:000003">
    <property type="entry name" value="Pseudouridine synthase"/>
    <property type="match status" value="1"/>
</dbReference>
<accession>A0A7Z9BSE2</accession>
<dbReference type="InterPro" id="IPR042092">
    <property type="entry name" value="PsdUridine_s_RsuA/RluB/E/F_cat"/>
</dbReference>
<dbReference type="InterPro" id="IPR020094">
    <property type="entry name" value="TruA/RsuA/RluB/E/F_N"/>
</dbReference>
<dbReference type="CDD" id="cd00165">
    <property type="entry name" value="S4"/>
    <property type="match status" value="1"/>
</dbReference>
<proteinExistence type="inferred from homology"/>
<dbReference type="Gene3D" id="3.30.70.580">
    <property type="entry name" value="Pseudouridine synthase I, catalytic domain, N-terminal subdomain"/>
    <property type="match status" value="1"/>
</dbReference>
<keyword evidence="2 4" id="KW-0413">Isomerase</keyword>
<dbReference type="InterPro" id="IPR018496">
    <property type="entry name" value="PsdUridine_synth_RsuA/RluB_CS"/>
</dbReference>
<dbReference type="SUPFAM" id="SSF55174">
    <property type="entry name" value="Alpha-L RNA-binding motif"/>
    <property type="match status" value="1"/>
</dbReference>
<dbReference type="PROSITE" id="PS01149">
    <property type="entry name" value="PSI_RSU"/>
    <property type="match status" value="1"/>
</dbReference>
<dbReference type="InterPro" id="IPR006145">
    <property type="entry name" value="PsdUridine_synth_RsuA/RluA"/>
</dbReference>
<dbReference type="InterPro" id="IPR000748">
    <property type="entry name" value="PsdUridine_synth_RsuA/RluB/E/F"/>
</dbReference>
<dbReference type="InterPro" id="IPR050343">
    <property type="entry name" value="RsuA_PseudoU_synthase"/>
</dbReference>
<evidence type="ECO:0000256" key="2">
    <source>
        <dbReference type="ARBA" id="ARBA00023235"/>
    </source>
</evidence>
<dbReference type="PANTHER" id="PTHR47683">
    <property type="entry name" value="PSEUDOURIDINE SYNTHASE FAMILY PROTEIN-RELATED"/>
    <property type="match status" value="1"/>
</dbReference>
<dbReference type="GO" id="GO:0000455">
    <property type="term" value="P:enzyme-directed rRNA pseudouridine synthesis"/>
    <property type="evidence" value="ECO:0007669"/>
    <property type="project" value="UniProtKB-ARBA"/>
</dbReference>
<dbReference type="GO" id="GO:0003723">
    <property type="term" value="F:RNA binding"/>
    <property type="evidence" value="ECO:0007669"/>
    <property type="project" value="UniProtKB-KW"/>
</dbReference>
<dbReference type="Pfam" id="PF00849">
    <property type="entry name" value="PseudoU_synth_2"/>
    <property type="match status" value="1"/>
</dbReference>
<evidence type="ECO:0000256" key="4">
    <source>
        <dbReference type="RuleBase" id="RU003887"/>
    </source>
</evidence>
<dbReference type="Gene3D" id="3.10.290.10">
    <property type="entry name" value="RNA-binding S4 domain"/>
    <property type="match status" value="1"/>
</dbReference>
<dbReference type="CDD" id="cd02870">
    <property type="entry name" value="PseudoU_synth_RsuA_like"/>
    <property type="match status" value="1"/>
</dbReference>
<evidence type="ECO:0000313" key="6">
    <source>
        <dbReference type="EMBL" id="VXD21886.1"/>
    </source>
</evidence>
<dbReference type="NCBIfam" id="TIGR00093">
    <property type="entry name" value="pseudouridine synthase"/>
    <property type="match status" value="1"/>
</dbReference>
<feature type="domain" description="RNA-binding S4" evidence="5">
    <location>
        <begin position="23"/>
        <end position="84"/>
    </location>
</feature>
<dbReference type="GO" id="GO:0120159">
    <property type="term" value="F:rRNA pseudouridine synthase activity"/>
    <property type="evidence" value="ECO:0007669"/>
    <property type="project" value="UniProtKB-ARBA"/>
</dbReference>
<dbReference type="InterPro" id="IPR020103">
    <property type="entry name" value="PsdUridine_synth_cat_dom_sf"/>
</dbReference>
<evidence type="ECO:0000259" key="5">
    <source>
        <dbReference type="SMART" id="SM00363"/>
    </source>
</evidence>
<dbReference type="InterPro" id="IPR036986">
    <property type="entry name" value="S4_RNA-bd_sf"/>
</dbReference>
<dbReference type="Pfam" id="PF01479">
    <property type="entry name" value="S4"/>
    <property type="match status" value="1"/>
</dbReference>
<comment type="caution">
    <text evidence="6">The sequence shown here is derived from an EMBL/GenBank/DDBJ whole genome shotgun (WGS) entry which is preliminary data.</text>
</comment>
<dbReference type="Proteomes" id="UP000184550">
    <property type="component" value="Unassembled WGS sequence"/>
</dbReference>
<dbReference type="SMART" id="SM00363">
    <property type="entry name" value="S4"/>
    <property type="match status" value="1"/>
</dbReference>
<dbReference type="InterPro" id="IPR002942">
    <property type="entry name" value="S4_RNA-bd"/>
</dbReference>
<gene>
    <name evidence="6" type="ORF">PL8927_720270</name>
</gene>